<dbReference type="OrthoDB" id="5588482at2759"/>
<dbReference type="EMBL" id="JAACJN010000057">
    <property type="protein sequence ID" value="KAF5381501.1"/>
    <property type="molecule type" value="Genomic_DNA"/>
</dbReference>
<protein>
    <recommendedName>
        <fullName evidence="4">GPI-anchored protein</fullName>
    </recommendedName>
</protein>
<gene>
    <name evidence="2" type="ORF">D9757_008177</name>
</gene>
<dbReference type="AlphaFoldDB" id="A0A8H5M5J8"/>
<keyword evidence="1" id="KW-0732">Signal</keyword>
<proteinExistence type="predicted"/>
<comment type="caution">
    <text evidence="2">The sequence shown here is derived from an EMBL/GenBank/DDBJ whole genome shotgun (WGS) entry which is preliminary data.</text>
</comment>
<keyword evidence="3" id="KW-1185">Reference proteome</keyword>
<evidence type="ECO:0000313" key="3">
    <source>
        <dbReference type="Proteomes" id="UP000518752"/>
    </source>
</evidence>
<accession>A0A8H5M5J8</accession>
<feature type="chain" id="PRO_5034742037" description="GPI-anchored protein" evidence="1">
    <location>
        <begin position="18"/>
        <end position="286"/>
    </location>
</feature>
<feature type="signal peptide" evidence="1">
    <location>
        <begin position="1"/>
        <end position="17"/>
    </location>
</feature>
<evidence type="ECO:0008006" key="4">
    <source>
        <dbReference type="Google" id="ProtNLM"/>
    </source>
</evidence>
<reference evidence="2 3" key="1">
    <citation type="journal article" date="2020" name="ISME J.">
        <title>Uncovering the hidden diversity of litter-decomposition mechanisms in mushroom-forming fungi.</title>
        <authorList>
            <person name="Floudas D."/>
            <person name="Bentzer J."/>
            <person name="Ahren D."/>
            <person name="Johansson T."/>
            <person name="Persson P."/>
            <person name="Tunlid A."/>
        </authorList>
    </citation>
    <scope>NUCLEOTIDE SEQUENCE [LARGE SCALE GENOMIC DNA]</scope>
    <source>
        <strain evidence="2 3">CBS 406.79</strain>
    </source>
</reference>
<evidence type="ECO:0000313" key="2">
    <source>
        <dbReference type="EMBL" id="KAF5381501.1"/>
    </source>
</evidence>
<evidence type="ECO:0000256" key="1">
    <source>
        <dbReference type="SAM" id="SignalP"/>
    </source>
</evidence>
<sequence length="286" mass="28848">MLNTLAVISLLSTAVFAQSSLIPEGISSGCSSALSTLNTNSQIQSCLSPILKASAALAQGSTPSTSDLNTLCSTSTCDDSIIRSALSTVASACSTELMSNKDVITLYDAPYMLSPFKSALCAKSDSGSYCALASNSSSSASSSSSPAEEAASNAQKYLSTSSGSINATTFSSTNVPFMFLSSSSLTSSQCNTCTRNIMTSWINYMSNFPYAPGVSNSALFSSQSKVYQAVVSTCGTNFLSGAVQAAGGLGTGSSSTSKNGASSAVGDMGFRGAAVIFGAAALAFIL</sequence>
<organism evidence="2 3">
    <name type="scientific">Collybiopsis confluens</name>
    <dbReference type="NCBI Taxonomy" id="2823264"/>
    <lineage>
        <taxon>Eukaryota</taxon>
        <taxon>Fungi</taxon>
        <taxon>Dikarya</taxon>
        <taxon>Basidiomycota</taxon>
        <taxon>Agaricomycotina</taxon>
        <taxon>Agaricomycetes</taxon>
        <taxon>Agaricomycetidae</taxon>
        <taxon>Agaricales</taxon>
        <taxon>Marasmiineae</taxon>
        <taxon>Omphalotaceae</taxon>
        <taxon>Collybiopsis</taxon>
    </lineage>
</organism>
<dbReference type="Proteomes" id="UP000518752">
    <property type="component" value="Unassembled WGS sequence"/>
</dbReference>
<name>A0A8H5M5J8_9AGAR</name>